<dbReference type="AlphaFoldDB" id="A0A5C5FQS8"/>
<dbReference type="Proteomes" id="UP000311382">
    <property type="component" value="Unassembled WGS sequence"/>
</dbReference>
<comment type="subcellular location">
    <subcellularLocation>
        <location evidence="1">Membrane</location>
        <topology evidence="1">Multi-pass membrane protein</topology>
    </subcellularLocation>
</comment>
<proteinExistence type="predicted"/>
<dbReference type="Pfam" id="PF08510">
    <property type="entry name" value="PIG-P"/>
    <property type="match status" value="1"/>
</dbReference>
<feature type="compositionally biased region" description="Low complexity" evidence="5">
    <location>
        <begin position="141"/>
        <end position="152"/>
    </location>
</feature>
<evidence type="ECO:0000256" key="5">
    <source>
        <dbReference type="SAM" id="MobiDB-lite"/>
    </source>
</evidence>
<protein>
    <submittedName>
        <fullName evidence="8">PIG-P-domain-containing protein</fullName>
    </submittedName>
</protein>
<feature type="region of interest" description="Disordered" evidence="5">
    <location>
        <begin position="1"/>
        <end position="98"/>
    </location>
</feature>
<evidence type="ECO:0000256" key="4">
    <source>
        <dbReference type="ARBA" id="ARBA00023136"/>
    </source>
</evidence>
<evidence type="ECO:0000256" key="3">
    <source>
        <dbReference type="ARBA" id="ARBA00022989"/>
    </source>
</evidence>
<evidence type="ECO:0000256" key="2">
    <source>
        <dbReference type="ARBA" id="ARBA00022692"/>
    </source>
</evidence>
<dbReference type="OrthoDB" id="690928at2759"/>
<dbReference type="PANTHER" id="PTHR46346">
    <property type="entry name" value="PHOSPHATIDYLINOSITOL N-ACETYLGLUCOSAMINYLTRANSFERASE SUBUNIT P"/>
    <property type="match status" value="1"/>
</dbReference>
<keyword evidence="3 6" id="KW-1133">Transmembrane helix</keyword>
<feature type="compositionally biased region" description="Polar residues" evidence="5">
    <location>
        <begin position="8"/>
        <end position="17"/>
    </location>
</feature>
<reference evidence="8 9" key="1">
    <citation type="submission" date="2019-03" db="EMBL/GenBank/DDBJ databases">
        <title>Rhodosporidium diobovatum UCD-FST 08-225 genome sequencing, assembly, and annotation.</title>
        <authorList>
            <person name="Fakankun I.U."/>
            <person name="Fristensky B."/>
            <person name="Levin D.B."/>
        </authorList>
    </citation>
    <scope>NUCLEOTIDE SEQUENCE [LARGE SCALE GENOMIC DNA]</scope>
    <source>
        <strain evidence="8 9">UCD-FST 08-225</strain>
    </source>
</reference>
<evidence type="ECO:0000259" key="7">
    <source>
        <dbReference type="Pfam" id="PF08510"/>
    </source>
</evidence>
<feature type="region of interest" description="Disordered" evidence="5">
    <location>
        <begin position="112"/>
        <end position="177"/>
    </location>
</feature>
<dbReference type="InterPro" id="IPR013717">
    <property type="entry name" value="PIG-P"/>
</dbReference>
<feature type="compositionally biased region" description="Low complexity" evidence="5">
    <location>
        <begin position="112"/>
        <end position="123"/>
    </location>
</feature>
<keyword evidence="9" id="KW-1185">Reference proteome</keyword>
<feature type="transmembrane region" description="Helical" evidence="6">
    <location>
        <begin position="224"/>
        <end position="244"/>
    </location>
</feature>
<keyword evidence="2 6" id="KW-0812">Transmembrane</keyword>
<keyword evidence="4 6" id="KW-0472">Membrane</keyword>
<comment type="caution">
    <text evidence="8">The sequence shown here is derived from an EMBL/GenBank/DDBJ whole genome shotgun (WGS) entry which is preliminary data.</text>
</comment>
<evidence type="ECO:0000313" key="9">
    <source>
        <dbReference type="Proteomes" id="UP000311382"/>
    </source>
</evidence>
<evidence type="ECO:0000256" key="1">
    <source>
        <dbReference type="ARBA" id="ARBA00004141"/>
    </source>
</evidence>
<name>A0A5C5FQS8_9BASI</name>
<feature type="transmembrane region" description="Helical" evidence="6">
    <location>
        <begin position="185"/>
        <end position="204"/>
    </location>
</feature>
<gene>
    <name evidence="8" type="ORF">DMC30DRAFT_418651</name>
</gene>
<accession>A0A5C5FQS8</accession>
<organism evidence="8 9">
    <name type="scientific">Rhodotorula diobovata</name>
    <dbReference type="NCBI Taxonomy" id="5288"/>
    <lineage>
        <taxon>Eukaryota</taxon>
        <taxon>Fungi</taxon>
        <taxon>Dikarya</taxon>
        <taxon>Basidiomycota</taxon>
        <taxon>Pucciniomycotina</taxon>
        <taxon>Microbotryomycetes</taxon>
        <taxon>Sporidiobolales</taxon>
        <taxon>Sporidiobolaceae</taxon>
        <taxon>Rhodotorula</taxon>
    </lineage>
</organism>
<dbReference type="GO" id="GO:0006506">
    <property type="term" value="P:GPI anchor biosynthetic process"/>
    <property type="evidence" value="ECO:0007669"/>
    <property type="project" value="TreeGrafter"/>
</dbReference>
<feature type="compositionally biased region" description="Pro residues" evidence="5">
    <location>
        <begin position="124"/>
        <end position="140"/>
    </location>
</feature>
<dbReference type="GO" id="GO:0016020">
    <property type="term" value="C:membrane"/>
    <property type="evidence" value="ECO:0007669"/>
    <property type="project" value="UniProtKB-SubCell"/>
</dbReference>
<dbReference type="InterPro" id="IPR052263">
    <property type="entry name" value="GPI_Anchor_Biosynth"/>
</dbReference>
<dbReference type="EMBL" id="SOZI01000128">
    <property type="protein sequence ID" value="TNY18659.1"/>
    <property type="molecule type" value="Genomic_DNA"/>
</dbReference>
<dbReference type="GO" id="GO:0005783">
    <property type="term" value="C:endoplasmic reticulum"/>
    <property type="evidence" value="ECO:0007669"/>
    <property type="project" value="TreeGrafter"/>
</dbReference>
<feature type="compositionally biased region" description="Pro residues" evidence="5">
    <location>
        <begin position="75"/>
        <end position="84"/>
    </location>
</feature>
<dbReference type="PANTHER" id="PTHR46346:SF1">
    <property type="entry name" value="PHOSPHATIDYLINOSITOL N-ACETYLGLUCOSAMINYLTRANSFERASE SUBUNIT P"/>
    <property type="match status" value="1"/>
</dbReference>
<sequence length="309" mass="33123">MTAHRSLDASNQPSLAQLVQDELRRDDTAVDPSRLHRRGSDPTLSGPPSELRGDIVEPPTPSLRSVGSTPALPHKVPPSAPFLLPPHYGRPGRPSSPDVLAALLRPVLASLSRPSSPAVSPSTPGTPAPTSPTRPSPSPSSSPAAPRTRTPPESVPLDRSSSSLPAQFPPREPTDPAPTVESQGFVLYVGSLVAFGAYLVWAVVPDAGLEAMGVEWYPARDWALLVPSWIVMLVAFVYSSYFCLNLYNTPPLSSSELLDDPRAFVPPPPRPPRAPTPLWAHSVLLEQDAIPPLYDLPVEVVNRVLYGEL</sequence>
<feature type="domain" description="PIG-P" evidence="7">
    <location>
        <begin position="180"/>
        <end position="306"/>
    </location>
</feature>
<dbReference type="STRING" id="5288.A0A5C5FQS8"/>
<evidence type="ECO:0000313" key="8">
    <source>
        <dbReference type="EMBL" id="TNY18659.1"/>
    </source>
</evidence>
<evidence type="ECO:0000256" key="6">
    <source>
        <dbReference type="SAM" id="Phobius"/>
    </source>
</evidence>